<sequence>MMGLMDFASKFMPNMMNSPEGRGMIPNFPMNSNQFITGSDNEEEDDESSGSSEEEYKSKKRHKRRKVVKEDTLKKKRLQQKIKKSLEAHVQRLSGAMHAKSKEGELKKLPKLPARKKTGYAHRTVSEPQPPTMEPITNIATGGQQKSSAVRKESKEIQTKDTLPLNAIMDKEIETFKMKKENFICYLQNLQNEIKGLKIPERKLEQEEITKGNINEIGDGEKVELKENKSNDKEKPKEEDEKEKGKTSVAEEADIESNGRTDTKEKMRRKSKTISGRKVKEEKTGGDKSRRRRHHKKQTEPAYNGRLRIKGYKEAFLGNLDMNALMPKLEKLAIEKDVVPTVVKNQKFANYFKRIK</sequence>
<feature type="compositionally biased region" description="Basic and acidic residues" evidence="1">
    <location>
        <begin position="278"/>
        <end position="288"/>
    </location>
</feature>
<feature type="compositionally biased region" description="Polar residues" evidence="1">
    <location>
        <begin position="29"/>
        <end position="38"/>
    </location>
</feature>
<reference evidence="2 3" key="1">
    <citation type="submission" date="2022-12" db="EMBL/GenBank/DDBJ databases">
        <title>Chromosome-level genome assembly of true bugs.</title>
        <authorList>
            <person name="Ma L."/>
            <person name="Li H."/>
        </authorList>
    </citation>
    <scope>NUCLEOTIDE SEQUENCE [LARGE SCALE GENOMIC DNA]</scope>
    <source>
        <strain evidence="2">Lab_2022b</strain>
    </source>
</reference>
<evidence type="ECO:0000313" key="2">
    <source>
        <dbReference type="EMBL" id="KAK9499222.1"/>
    </source>
</evidence>
<feature type="region of interest" description="Disordered" evidence="1">
    <location>
        <begin position="220"/>
        <end position="301"/>
    </location>
</feature>
<evidence type="ECO:0000313" key="3">
    <source>
        <dbReference type="Proteomes" id="UP001461498"/>
    </source>
</evidence>
<proteinExistence type="predicted"/>
<feature type="region of interest" description="Disordered" evidence="1">
    <location>
        <begin position="18"/>
        <end position="81"/>
    </location>
</feature>
<feature type="compositionally biased region" description="Basic residues" evidence="1">
    <location>
        <begin position="266"/>
        <end position="277"/>
    </location>
</feature>
<dbReference type="EMBL" id="JAPXFL010000011">
    <property type="protein sequence ID" value="KAK9499222.1"/>
    <property type="molecule type" value="Genomic_DNA"/>
</dbReference>
<dbReference type="AlphaFoldDB" id="A0AAW1CLN6"/>
<feature type="compositionally biased region" description="Basic and acidic residues" evidence="1">
    <location>
        <begin position="220"/>
        <end position="246"/>
    </location>
</feature>
<accession>A0AAW1CLN6</accession>
<feature type="compositionally biased region" description="Polar residues" evidence="1">
    <location>
        <begin position="138"/>
        <end position="148"/>
    </location>
</feature>
<comment type="caution">
    <text evidence="2">The sequence shown here is derived from an EMBL/GenBank/DDBJ whole genome shotgun (WGS) entry which is preliminary data.</text>
</comment>
<evidence type="ECO:0000256" key="1">
    <source>
        <dbReference type="SAM" id="MobiDB-lite"/>
    </source>
</evidence>
<name>A0AAW1CLN6_9HEMI</name>
<feature type="region of interest" description="Disordered" evidence="1">
    <location>
        <begin position="117"/>
        <end position="157"/>
    </location>
</feature>
<gene>
    <name evidence="2" type="ORF">O3M35_002300</name>
</gene>
<protein>
    <submittedName>
        <fullName evidence="2">Uncharacterized protein</fullName>
    </submittedName>
</protein>
<dbReference type="Proteomes" id="UP001461498">
    <property type="component" value="Unassembled WGS sequence"/>
</dbReference>
<organism evidence="2 3">
    <name type="scientific">Rhynocoris fuscipes</name>
    <dbReference type="NCBI Taxonomy" id="488301"/>
    <lineage>
        <taxon>Eukaryota</taxon>
        <taxon>Metazoa</taxon>
        <taxon>Ecdysozoa</taxon>
        <taxon>Arthropoda</taxon>
        <taxon>Hexapoda</taxon>
        <taxon>Insecta</taxon>
        <taxon>Pterygota</taxon>
        <taxon>Neoptera</taxon>
        <taxon>Paraneoptera</taxon>
        <taxon>Hemiptera</taxon>
        <taxon>Heteroptera</taxon>
        <taxon>Panheteroptera</taxon>
        <taxon>Cimicomorpha</taxon>
        <taxon>Reduviidae</taxon>
        <taxon>Harpactorinae</taxon>
        <taxon>Harpactorini</taxon>
        <taxon>Rhynocoris</taxon>
    </lineage>
</organism>
<feature type="compositionally biased region" description="Basic residues" evidence="1">
    <location>
        <begin position="58"/>
        <end position="67"/>
    </location>
</feature>
<keyword evidence="3" id="KW-1185">Reference proteome</keyword>